<comment type="caution">
    <text evidence="2">The sequence shown here is derived from an EMBL/GenBank/DDBJ whole genome shotgun (WGS) entry which is preliminary data.</text>
</comment>
<accession>A0A4U8UXT8</accession>
<sequence length="67" mass="7627">MQINWLRRAIVKRRDKRGLRTSGHAASLPNSIVNINSTRLKDNKTRGLVIKRSQPPPPRSDGSRRPT</sequence>
<organism evidence="2 3">
    <name type="scientific">Steinernema carpocapsae</name>
    <name type="common">Entomopathogenic nematode</name>
    <dbReference type="NCBI Taxonomy" id="34508"/>
    <lineage>
        <taxon>Eukaryota</taxon>
        <taxon>Metazoa</taxon>
        <taxon>Ecdysozoa</taxon>
        <taxon>Nematoda</taxon>
        <taxon>Chromadorea</taxon>
        <taxon>Rhabditida</taxon>
        <taxon>Tylenchina</taxon>
        <taxon>Panagrolaimomorpha</taxon>
        <taxon>Strongyloidoidea</taxon>
        <taxon>Steinernematidae</taxon>
        <taxon>Steinernema</taxon>
    </lineage>
</organism>
<evidence type="ECO:0000313" key="3">
    <source>
        <dbReference type="Proteomes" id="UP000298663"/>
    </source>
</evidence>
<reference evidence="2 3" key="1">
    <citation type="journal article" date="2015" name="Genome Biol.">
        <title>Comparative genomics of Steinernema reveals deeply conserved gene regulatory networks.</title>
        <authorList>
            <person name="Dillman A.R."/>
            <person name="Macchietto M."/>
            <person name="Porter C.F."/>
            <person name="Rogers A."/>
            <person name="Williams B."/>
            <person name="Antoshechkin I."/>
            <person name="Lee M.M."/>
            <person name="Goodwin Z."/>
            <person name="Lu X."/>
            <person name="Lewis E.E."/>
            <person name="Goodrich-Blair H."/>
            <person name="Stock S.P."/>
            <person name="Adams B.J."/>
            <person name="Sternberg P.W."/>
            <person name="Mortazavi A."/>
        </authorList>
    </citation>
    <scope>NUCLEOTIDE SEQUENCE [LARGE SCALE GENOMIC DNA]</scope>
    <source>
        <strain evidence="2 3">ALL</strain>
    </source>
</reference>
<keyword evidence="3" id="KW-1185">Reference proteome</keyword>
<proteinExistence type="predicted"/>
<dbReference type="EMBL" id="AZBU02000001">
    <property type="protein sequence ID" value="TMS37904.1"/>
    <property type="molecule type" value="Genomic_DNA"/>
</dbReference>
<dbReference type="Proteomes" id="UP000298663">
    <property type="component" value="Unassembled WGS sequence"/>
</dbReference>
<name>A0A4U8UXT8_STECR</name>
<feature type="region of interest" description="Disordered" evidence="1">
    <location>
        <begin position="36"/>
        <end position="67"/>
    </location>
</feature>
<evidence type="ECO:0000256" key="1">
    <source>
        <dbReference type="SAM" id="MobiDB-lite"/>
    </source>
</evidence>
<dbReference type="OrthoDB" id="6250301at2759"/>
<reference evidence="2 3" key="2">
    <citation type="journal article" date="2019" name="G3 (Bethesda)">
        <title>Hybrid Assembly of the Genome of the Entomopathogenic Nematode Steinernema carpocapsae Identifies the X-Chromosome.</title>
        <authorList>
            <person name="Serra L."/>
            <person name="Macchietto M."/>
            <person name="Macias-Munoz A."/>
            <person name="McGill C.J."/>
            <person name="Rodriguez I.M."/>
            <person name="Rodriguez B."/>
            <person name="Murad R."/>
            <person name="Mortazavi A."/>
        </authorList>
    </citation>
    <scope>NUCLEOTIDE SEQUENCE [LARGE SCALE GENOMIC DNA]</scope>
    <source>
        <strain evidence="2 3">ALL</strain>
    </source>
</reference>
<protein>
    <submittedName>
        <fullName evidence="2">Uncharacterized protein</fullName>
    </submittedName>
</protein>
<evidence type="ECO:0000313" key="2">
    <source>
        <dbReference type="EMBL" id="TMS37904.1"/>
    </source>
</evidence>
<dbReference type="AlphaFoldDB" id="A0A4U8UXT8"/>
<gene>
    <name evidence="2" type="ORF">L596_004742</name>
</gene>